<comment type="similarity">
    <text evidence="1">Belongs to the asteroid family.</text>
</comment>
<accession>A0A8B8E7V9</accession>
<dbReference type="OrthoDB" id="25987at2759"/>
<gene>
    <name evidence="4" type="primary">LOC111132254</name>
</gene>
<dbReference type="AlphaFoldDB" id="A0A8B8E7V9"/>
<name>A0A8B8E7V9_CRAVI</name>
<protein>
    <submittedName>
        <fullName evidence="4">Protein asteroid homolog 1-like</fullName>
    </submittedName>
</protein>
<dbReference type="Gene3D" id="3.40.50.1010">
    <property type="entry name" value="5'-nuclease"/>
    <property type="match status" value="1"/>
</dbReference>
<proteinExistence type="inferred from homology"/>
<evidence type="ECO:0000313" key="4">
    <source>
        <dbReference type="RefSeq" id="XP_022335754.1"/>
    </source>
</evidence>
<organism evidence="3 4">
    <name type="scientific">Crassostrea virginica</name>
    <name type="common">Eastern oyster</name>
    <dbReference type="NCBI Taxonomy" id="6565"/>
    <lineage>
        <taxon>Eukaryota</taxon>
        <taxon>Metazoa</taxon>
        <taxon>Spiralia</taxon>
        <taxon>Lophotrochozoa</taxon>
        <taxon>Mollusca</taxon>
        <taxon>Bivalvia</taxon>
        <taxon>Autobranchia</taxon>
        <taxon>Pteriomorphia</taxon>
        <taxon>Ostreida</taxon>
        <taxon>Ostreoidea</taxon>
        <taxon>Ostreidae</taxon>
        <taxon>Crassostrea</taxon>
    </lineage>
</organism>
<feature type="region of interest" description="Disordered" evidence="2">
    <location>
        <begin position="673"/>
        <end position="715"/>
    </location>
</feature>
<dbReference type="PANTHER" id="PTHR15665">
    <property type="entry name" value="ASTEROID PROTEIN"/>
    <property type="match status" value="1"/>
</dbReference>
<evidence type="ECO:0000313" key="3">
    <source>
        <dbReference type="Proteomes" id="UP000694844"/>
    </source>
</evidence>
<dbReference type="InterPro" id="IPR029060">
    <property type="entry name" value="PIN-like_dom_sf"/>
</dbReference>
<reference evidence="4" key="1">
    <citation type="submission" date="2025-08" db="UniProtKB">
        <authorList>
            <consortium name="RefSeq"/>
        </authorList>
    </citation>
    <scope>IDENTIFICATION</scope>
    <source>
        <tissue evidence="4">Whole sample</tissue>
    </source>
</reference>
<dbReference type="InterPro" id="IPR026832">
    <property type="entry name" value="Asteroid"/>
</dbReference>
<evidence type="ECO:0000256" key="1">
    <source>
        <dbReference type="ARBA" id="ARBA00007398"/>
    </source>
</evidence>
<dbReference type="RefSeq" id="XP_022335754.1">
    <property type="nucleotide sequence ID" value="XM_022480046.1"/>
</dbReference>
<keyword evidence="3" id="KW-1185">Reference proteome</keyword>
<feature type="compositionally biased region" description="Basic and acidic residues" evidence="2">
    <location>
        <begin position="679"/>
        <end position="715"/>
    </location>
</feature>
<dbReference type="GeneID" id="111132254"/>
<dbReference type="PANTHER" id="PTHR15665:SF1">
    <property type="entry name" value="PROTEIN ASTEROID HOMOLOG 1"/>
    <property type="match status" value="1"/>
</dbReference>
<dbReference type="KEGG" id="cvn:111132254"/>
<sequence>MGILGLTTFMDNNTWIFEKVNLHDTKVVIDGNNLYHFIFFKYKVDFVYGGDYDQFAIRIKEFFSILHACNIQPYVVIDGGYEQDDRKFQTIHARMQQRLEMAMRLAKGHQEKLMPILAYETFRSVLLEIGVPFAVCDFEADKEIGKLANQFECPVLSNDSDFYILPLTAGFIPFGSVELVQKSRKRSGKKGFHYLSAKCYNVNNFAKYFRALEMDALPLFAALLGNDYVERNTFQSFFSSPGFRFCRGQFPFNFDERQTKMRKLIIWLMNLHTYDDGIDRILSTASTSGEKKSMLSAITKTKEAYSANETSCVFSLYAFFAKNITQPHIPESIRGYNGSSIPSWFICCHRQGNLPQKSLDIITLHRTFLRTQLEDPESKSSYHCCIKLRKYLYGILLSDDVAVLEKHNRLSAERKCGVEEYDRDGDHLGRNVVLPDDIAGCYGNLPKLSEIPDLPSPDREQLFRFVLDIPDLHINRLSKELEIVLGIILFWIKNVQQNVKEYHLRSVLLCLIMLKIESYDTHGATGYEHDLIDEAILSMPVETKNEISARLLRYCQSKENQIDNHETKNCQSKENEIDSRLIHGFAQLQTCLLTAIHLNYILLCPFPNPCISRIFSGTFLYNFCLDLQRRRSPDLFIYDLLSKNSDLANVYRGLYNALMTNSVPERIFVDSMNKKRSKPHEAMNKENKVRESGEKKQNKVRIPAKEEKKAKTRPRDVVNCSLTNRFSALTSCDESADENEEN</sequence>
<dbReference type="Proteomes" id="UP000694844">
    <property type="component" value="Chromosome 5"/>
</dbReference>
<dbReference type="SUPFAM" id="SSF88723">
    <property type="entry name" value="PIN domain-like"/>
    <property type="match status" value="1"/>
</dbReference>
<evidence type="ECO:0000256" key="2">
    <source>
        <dbReference type="SAM" id="MobiDB-lite"/>
    </source>
</evidence>